<organism evidence="1 2">
    <name type="scientific">Eggerthella lenta</name>
    <name type="common">Eubacterium lentum</name>
    <dbReference type="NCBI Taxonomy" id="84112"/>
    <lineage>
        <taxon>Bacteria</taxon>
        <taxon>Bacillati</taxon>
        <taxon>Actinomycetota</taxon>
        <taxon>Coriobacteriia</taxon>
        <taxon>Eggerthellales</taxon>
        <taxon>Eggerthellaceae</taxon>
        <taxon>Eggerthella</taxon>
    </lineage>
</organism>
<dbReference type="Pfam" id="PF04221">
    <property type="entry name" value="RelB"/>
    <property type="match status" value="1"/>
</dbReference>
<dbReference type="GO" id="GO:0006355">
    <property type="term" value="P:regulation of DNA-templated transcription"/>
    <property type="evidence" value="ECO:0007669"/>
    <property type="project" value="InterPro"/>
</dbReference>
<dbReference type="GeneID" id="69510909"/>
<dbReference type="InterPro" id="IPR013321">
    <property type="entry name" value="Arc_rbn_hlx_hlx"/>
</dbReference>
<dbReference type="EMBL" id="PPTX01000001">
    <property type="protein sequence ID" value="RDB82087.1"/>
    <property type="molecule type" value="Genomic_DNA"/>
</dbReference>
<dbReference type="RefSeq" id="WP_009608577.1">
    <property type="nucleotide sequence ID" value="NZ_AP025575.1"/>
</dbReference>
<sequence>MATAVKPTTVRVDENLKAQANEILGSVGLSYNTYVVMATHQLVNQRRIPFEIVPAGGVPNEETRRALVAAEAKELGLIPDDAPAFDDIDGLVAFLEEE</sequence>
<accession>A0A369N0P5</accession>
<reference evidence="1 2" key="1">
    <citation type="journal article" date="2018" name="Elife">
        <title>Discovery and characterization of a prevalent human gut bacterial enzyme sufficient for the inactivation of a family of plant toxins.</title>
        <authorList>
            <person name="Koppel N."/>
            <person name="Bisanz J.E."/>
            <person name="Pandelia M.E."/>
            <person name="Turnbaugh P.J."/>
            <person name="Balskus E.P."/>
        </authorList>
    </citation>
    <scope>NUCLEOTIDE SEQUENCE [LARGE SCALE GENOMIC DNA]</scope>
    <source>
        <strain evidence="1 2">MR1 #12</strain>
    </source>
</reference>
<name>A0A369N0P5_EGGLN</name>
<gene>
    <name evidence="1" type="ORF">C1872_01385</name>
</gene>
<comment type="caution">
    <text evidence="1">The sequence shown here is derived from an EMBL/GenBank/DDBJ whole genome shotgun (WGS) entry which is preliminary data.</text>
</comment>
<protein>
    <submittedName>
        <fullName evidence="1">Damage-inducible protein J</fullName>
    </submittedName>
</protein>
<evidence type="ECO:0000313" key="1">
    <source>
        <dbReference type="EMBL" id="RDB82087.1"/>
    </source>
</evidence>
<dbReference type="Proteomes" id="UP000253752">
    <property type="component" value="Unassembled WGS sequence"/>
</dbReference>
<dbReference type="InterPro" id="IPR007337">
    <property type="entry name" value="RelB/DinJ"/>
</dbReference>
<dbReference type="AlphaFoldDB" id="A0A369N0P5"/>
<dbReference type="Gene3D" id="1.10.1220.10">
    <property type="entry name" value="Met repressor-like"/>
    <property type="match status" value="1"/>
</dbReference>
<proteinExistence type="predicted"/>
<evidence type="ECO:0000313" key="2">
    <source>
        <dbReference type="Proteomes" id="UP000253752"/>
    </source>
</evidence>